<dbReference type="EMBL" id="BLAL01000034">
    <property type="protein sequence ID" value="GES78197.1"/>
    <property type="molecule type" value="Genomic_DNA"/>
</dbReference>
<dbReference type="InterPro" id="IPR009057">
    <property type="entry name" value="Homeodomain-like_sf"/>
</dbReference>
<dbReference type="EMBL" id="BEXD01004092">
    <property type="protein sequence ID" value="GBC06658.1"/>
    <property type="molecule type" value="Genomic_DNA"/>
</dbReference>
<evidence type="ECO:0000259" key="1">
    <source>
        <dbReference type="PROSITE" id="PS50090"/>
    </source>
</evidence>
<gene>
    <name evidence="4" type="ORF">RCL2_000551100</name>
    <name evidence="3" type="ORF">RclHR1_00070025</name>
</gene>
<name>A0A2Z6RU88_9GLOM</name>
<dbReference type="InterPro" id="IPR001005">
    <property type="entry name" value="SANT/Myb"/>
</dbReference>
<protein>
    <submittedName>
        <fullName evidence="3">Uncharacterized protein</fullName>
    </submittedName>
</protein>
<dbReference type="InterPro" id="IPR017930">
    <property type="entry name" value="Myb_dom"/>
</dbReference>
<dbReference type="Pfam" id="PF13921">
    <property type="entry name" value="Myb_DNA-bind_6"/>
    <property type="match status" value="1"/>
</dbReference>
<dbReference type="SUPFAM" id="SSF46689">
    <property type="entry name" value="Homeodomain-like"/>
    <property type="match status" value="1"/>
</dbReference>
<evidence type="ECO:0000313" key="5">
    <source>
        <dbReference type="Proteomes" id="UP000247702"/>
    </source>
</evidence>
<dbReference type="Proteomes" id="UP000247702">
    <property type="component" value="Unassembled WGS sequence"/>
</dbReference>
<proteinExistence type="predicted"/>
<evidence type="ECO:0000313" key="4">
    <source>
        <dbReference type="EMBL" id="GES78197.1"/>
    </source>
</evidence>
<evidence type="ECO:0000313" key="3">
    <source>
        <dbReference type="EMBL" id="GBC06658.1"/>
    </source>
</evidence>
<feature type="domain" description="Myb-like" evidence="1">
    <location>
        <begin position="3"/>
        <end position="59"/>
    </location>
</feature>
<dbReference type="AlphaFoldDB" id="A0A2Z6RU88"/>
<evidence type="ECO:0000259" key="2">
    <source>
        <dbReference type="PROSITE" id="PS51294"/>
    </source>
</evidence>
<feature type="domain" description="HTH myb-type" evidence="2">
    <location>
        <begin position="3"/>
        <end position="63"/>
    </location>
</feature>
<dbReference type="OrthoDB" id="2309543at2759"/>
<comment type="caution">
    <text evidence="3">The sequence shown here is derived from an EMBL/GenBank/DDBJ whole genome shotgun (WGS) entry which is preliminary data.</text>
</comment>
<accession>A0A2Z6RU88</accession>
<sequence>MSKSNNRRKLWSKEDDNYILELMKQNPCRSWVRISQILSRNPNTPNTAKNIRERWIERLTDLHFQTLVPNNNSRNGLIFYGKDLVKISIERMVRALLDKNNVFILRSNEKFLTWEIPSAKNLDQQQRNLKAFQLFRLHYFKTLFNNSKHRSIKASKLIKINAEINEAWNDSEIIRENYEKLALDIKLSENPNADEF</sequence>
<dbReference type="PROSITE" id="PS51294">
    <property type="entry name" value="HTH_MYB"/>
    <property type="match status" value="1"/>
</dbReference>
<organism evidence="3 5">
    <name type="scientific">Rhizophagus clarus</name>
    <dbReference type="NCBI Taxonomy" id="94130"/>
    <lineage>
        <taxon>Eukaryota</taxon>
        <taxon>Fungi</taxon>
        <taxon>Fungi incertae sedis</taxon>
        <taxon>Mucoromycota</taxon>
        <taxon>Glomeromycotina</taxon>
        <taxon>Glomeromycetes</taxon>
        <taxon>Glomerales</taxon>
        <taxon>Glomeraceae</taxon>
        <taxon>Rhizophagus</taxon>
    </lineage>
</organism>
<keyword evidence="5" id="KW-1185">Reference proteome</keyword>
<dbReference type="Proteomes" id="UP000615446">
    <property type="component" value="Unassembled WGS sequence"/>
</dbReference>
<reference evidence="3 5" key="1">
    <citation type="submission" date="2017-11" db="EMBL/GenBank/DDBJ databases">
        <title>The genome of Rhizophagus clarus HR1 reveals common genetic basis of auxotrophy among arbuscular mycorrhizal fungi.</title>
        <authorList>
            <person name="Kobayashi Y."/>
        </authorList>
    </citation>
    <scope>NUCLEOTIDE SEQUENCE [LARGE SCALE GENOMIC DNA]</scope>
    <source>
        <strain evidence="3 5">HR1</strain>
    </source>
</reference>
<reference evidence="4" key="2">
    <citation type="submission" date="2019-10" db="EMBL/GenBank/DDBJ databases">
        <title>Conservation and host-specific expression of non-tandemly repeated heterogenous ribosome RNA gene in arbuscular mycorrhizal fungi.</title>
        <authorList>
            <person name="Maeda T."/>
            <person name="Kobayashi Y."/>
            <person name="Nakagawa T."/>
            <person name="Ezawa T."/>
            <person name="Yamaguchi K."/>
            <person name="Bino T."/>
            <person name="Nishimoto Y."/>
            <person name="Shigenobu S."/>
            <person name="Kawaguchi M."/>
        </authorList>
    </citation>
    <scope>NUCLEOTIDE SEQUENCE</scope>
    <source>
        <strain evidence="4">HR1</strain>
    </source>
</reference>
<dbReference type="Gene3D" id="1.10.10.60">
    <property type="entry name" value="Homeodomain-like"/>
    <property type="match status" value="1"/>
</dbReference>
<dbReference type="PROSITE" id="PS50090">
    <property type="entry name" value="MYB_LIKE"/>
    <property type="match status" value="1"/>
</dbReference>